<feature type="transmembrane region" description="Helical" evidence="7">
    <location>
        <begin position="61"/>
        <end position="79"/>
    </location>
</feature>
<keyword evidence="7" id="KW-1133">Transmembrane helix</keyword>
<evidence type="ECO:0000256" key="4">
    <source>
        <dbReference type="ARBA" id="ARBA00022825"/>
    </source>
</evidence>
<feature type="active site" description="Charge relay system" evidence="5">
    <location>
        <position position="259"/>
    </location>
</feature>
<feature type="transmembrane region" description="Helical" evidence="7">
    <location>
        <begin position="84"/>
        <end position="106"/>
    </location>
</feature>
<evidence type="ECO:0000256" key="2">
    <source>
        <dbReference type="ARBA" id="ARBA00022670"/>
    </source>
</evidence>
<keyword evidence="7" id="KW-0812">Transmembrane</keyword>
<dbReference type="InterPro" id="IPR023828">
    <property type="entry name" value="Peptidase_S8_Ser-AS"/>
</dbReference>
<dbReference type="Pfam" id="PF00082">
    <property type="entry name" value="Peptidase_S8"/>
    <property type="match status" value="1"/>
</dbReference>
<evidence type="ECO:0000256" key="7">
    <source>
        <dbReference type="SAM" id="Phobius"/>
    </source>
</evidence>
<evidence type="ECO:0000256" key="5">
    <source>
        <dbReference type="PROSITE-ProRule" id="PRU01240"/>
    </source>
</evidence>
<dbReference type="AlphaFoldDB" id="A0A9D7SSI5"/>
<name>A0A9D7SSI5_9BACT</name>
<feature type="transmembrane region" description="Helical" evidence="7">
    <location>
        <begin position="6"/>
        <end position="23"/>
    </location>
</feature>
<evidence type="ECO:0000313" key="10">
    <source>
        <dbReference type="Proteomes" id="UP000808337"/>
    </source>
</evidence>
<dbReference type="PROSITE" id="PS00138">
    <property type="entry name" value="SUBTILASE_SER"/>
    <property type="match status" value="1"/>
</dbReference>
<gene>
    <name evidence="9" type="ORF">IPP15_02705</name>
</gene>
<reference evidence="9 10" key="1">
    <citation type="submission" date="2020-10" db="EMBL/GenBank/DDBJ databases">
        <title>Connecting structure to function with the recovery of over 1000 high-quality activated sludge metagenome-assembled genomes encoding full-length rRNA genes using long-read sequencing.</title>
        <authorList>
            <person name="Singleton C.M."/>
            <person name="Petriglieri F."/>
            <person name="Kristensen J.M."/>
            <person name="Kirkegaard R.H."/>
            <person name="Michaelsen T.Y."/>
            <person name="Andersen M.H."/>
            <person name="Karst S.M."/>
            <person name="Dueholm M.S."/>
            <person name="Nielsen P.H."/>
            <person name="Albertsen M."/>
        </authorList>
    </citation>
    <scope>NUCLEOTIDE SEQUENCE [LARGE SCALE GENOMIC DNA]</scope>
    <source>
        <strain evidence="9">Ribe_18-Q3-R11-54_MAXAC.273</strain>
    </source>
</reference>
<evidence type="ECO:0000259" key="8">
    <source>
        <dbReference type="Pfam" id="PF00082"/>
    </source>
</evidence>
<dbReference type="GO" id="GO:0006508">
    <property type="term" value="P:proteolysis"/>
    <property type="evidence" value="ECO:0007669"/>
    <property type="project" value="UniProtKB-KW"/>
</dbReference>
<evidence type="ECO:0000313" key="9">
    <source>
        <dbReference type="EMBL" id="MBK9981329.1"/>
    </source>
</evidence>
<dbReference type="PANTHER" id="PTHR43806">
    <property type="entry name" value="PEPTIDASE S8"/>
    <property type="match status" value="1"/>
</dbReference>
<dbReference type="PROSITE" id="PS51892">
    <property type="entry name" value="SUBTILASE"/>
    <property type="match status" value="1"/>
</dbReference>
<comment type="similarity">
    <text evidence="1 5 6">Belongs to the peptidase S8 family.</text>
</comment>
<dbReference type="EMBL" id="JADKGY010000001">
    <property type="protein sequence ID" value="MBK9981329.1"/>
    <property type="molecule type" value="Genomic_DNA"/>
</dbReference>
<sequence length="507" mass="54861">MLDFIYPISYLISLTGLILWFYFKESGSISRKMSSVFLISFLIYLVTLAFTEATLAYKLLILFRDLSILAILSQLFSYVRKNSLIVFVLAIVIYGVIQFVGFSMLYDTFPQVTETINPADDQFELLVETKDGVVPKSYDMLIKKYGLIIEKPFSPVEPALSKLDEFIAIGIPDEAERDVLTIMRELRRLNGTEDVEYNETITLEENEVQASTPKVNAQHVNDPLVSGQWGWDMIQGDQVHNIMSSHPHPKKKALIAIVDSGVDGAHADLRDQYLSGGNNNDTDPLGHGTHCAGIAGAISNNGIGIASLIPDASFVQVTSLKVMNAMGIGSQIATIQGMIKAADMGADVISMSLGGLSSDTKQKAYEEAVAYCNARGAIVIAAAGNSSQNAKNYAPANAKGIITVSAIGPDQKKASFSNTVNDVQYGIAAPGVKILSTYPNGEYKELDGTSMATPMVAGLVGLLKAFRPELNTQEVYTILYDTGKLLPDGKSSGRLIQAANALEKVMD</sequence>
<dbReference type="PRINTS" id="PR00723">
    <property type="entry name" value="SUBTILISIN"/>
</dbReference>
<evidence type="ECO:0000256" key="1">
    <source>
        <dbReference type="ARBA" id="ARBA00011073"/>
    </source>
</evidence>
<dbReference type="PROSITE" id="PS00136">
    <property type="entry name" value="SUBTILASE_ASP"/>
    <property type="match status" value="1"/>
</dbReference>
<dbReference type="InterPro" id="IPR000209">
    <property type="entry name" value="Peptidase_S8/S53_dom"/>
</dbReference>
<organism evidence="9 10">
    <name type="scientific">Candidatus Opimibacter skivensis</name>
    <dbReference type="NCBI Taxonomy" id="2982028"/>
    <lineage>
        <taxon>Bacteria</taxon>
        <taxon>Pseudomonadati</taxon>
        <taxon>Bacteroidota</taxon>
        <taxon>Saprospiria</taxon>
        <taxon>Saprospirales</taxon>
        <taxon>Saprospiraceae</taxon>
        <taxon>Candidatus Opimibacter</taxon>
    </lineage>
</organism>
<dbReference type="InterPro" id="IPR015500">
    <property type="entry name" value="Peptidase_S8_subtilisin-rel"/>
</dbReference>
<feature type="transmembrane region" description="Helical" evidence="7">
    <location>
        <begin position="35"/>
        <end position="55"/>
    </location>
</feature>
<keyword evidence="2 5" id="KW-0645">Protease</keyword>
<feature type="active site" description="Charge relay system" evidence="5">
    <location>
        <position position="450"/>
    </location>
</feature>
<dbReference type="InterPro" id="IPR050131">
    <property type="entry name" value="Peptidase_S8_subtilisin-like"/>
</dbReference>
<dbReference type="PANTHER" id="PTHR43806:SF11">
    <property type="entry name" value="CEREVISIN-RELATED"/>
    <property type="match status" value="1"/>
</dbReference>
<dbReference type="SUPFAM" id="SSF52743">
    <property type="entry name" value="Subtilisin-like"/>
    <property type="match status" value="1"/>
</dbReference>
<evidence type="ECO:0000256" key="6">
    <source>
        <dbReference type="RuleBase" id="RU003355"/>
    </source>
</evidence>
<dbReference type="Gene3D" id="3.40.50.200">
    <property type="entry name" value="Peptidase S8/S53 domain"/>
    <property type="match status" value="1"/>
</dbReference>
<feature type="domain" description="Peptidase S8/S53" evidence="8">
    <location>
        <begin position="251"/>
        <end position="483"/>
    </location>
</feature>
<evidence type="ECO:0000256" key="3">
    <source>
        <dbReference type="ARBA" id="ARBA00022801"/>
    </source>
</evidence>
<dbReference type="InterPro" id="IPR022398">
    <property type="entry name" value="Peptidase_S8_His-AS"/>
</dbReference>
<dbReference type="PROSITE" id="PS00137">
    <property type="entry name" value="SUBTILASE_HIS"/>
    <property type="match status" value="1"/>
</dbReference>
<keyword evidence="3 5" id="KW-0378">Hydrolase</keyword>
<comment type="caution">
    <text evidence="9">The sequence shown here is derived from an EMBL/GenBank/DDBJ whole genome shotgun (WGS) entry which is preliminary data.</text>
</comment>
<keyword evidence="7" id="KW-0472">Membrane</keyword>
<proteinExistence type="inferred from homology"/>
<accession>A0A9D7SSI5</accession>
<dbReference type="Proteomes" id="UP000808337">
    <property type="component" value="Unassembled WGS sequence"/>
</dbReference>
<dbReference type="InterPro" id="IPR036852">
    <property type="entry name" value="Peptidase_S8/S53_dom_sf"/>
</dbReference>
<keyword evidence="4 5" id="KW-0720">Serine protease</keyword>
<feature type="active site" description="Charge relay system" evidence="5">
    <location>
        <position position="287"/>
    </location>
</feature>
<dbReference type="InterPro" id="IPR023827">
    <property type="entry name" value="Peptidase_S8_Asp-AS"/>
</dbReference>
<protein>
    <submittedName>
        <fullName evidence="9">S8 family serine peptidase</fullName>
    </submittedName>
</protein>
<dbReference type="GO" id="GO:0004252">
    <property type="term" value="F:serine-type endopeptidase activity"/>
    <property type="evidence" value="ECO:0007669"/>
    <property type="project" value="UniProtKB-UniRule"/>
</dbReference>